<keyword evidence="1" id="KW-0472">Membrane</keyword>
<feature type="transmembrane region" description="Helical" evidence="1">
    <location>
        <begin position="30"/>
        <end position="48"/>
    </location>
</feature>
<name>A0ABQ2LTR0_9ACTN</name>
<evidence type="ECO:0000256" key="1">
    <source>
        <dbReference type="SAM" id="Phobius"/>
    </source>
</evidence>
<dbReference type="EMBL" id="BMNG01000005">
    <property type="protein sequence ID" value="GGO42971.1"/>
    <property type="molecule type" value="Genomic_DNA"/>
</dbReference>
<evidence type="ECO:0000313" key="2">
    <source>
        <dbReference type="EMBL" id="GGO42971.1"/>
    </source>
</evidence>
<organism evidence="2 3">
    <name type="scientific">Streptomyces lasiicapitis</name>
    <dbReference type="NCBI Taxonomy" id="1923961"/>
    <lineage>
        <taxon>Bacteria</taxon>
        <taxon>Bacillati</taxon>
        <taxon>Actinomycetota</taxon>
        <taxon>Actinomycetes</taxon>
        <taxon>Kitasatosporales</taxon>
        <taxon>Streptomycetaceae</taxon>
        <taxon>Streptomyces</taxon>
    </lineage>
</organism>
<proteinExistence type="predicted"/>
<accession>A0ABQ2LTR0</accession>
<evidence type="ECO:0008006" key="4">
    <source>
        <dbReference type="Google" id="ProtNLM"/>
    </source>
</evidence>
<dbReference type="RefSeq" id="WP_164322724.1">
    <property type="nucleotide sequence ID" value="NZ_BMNG01000005.1"/>
</dbReference>
<gene>
    <name evidence="2" type="ORF">GCM10012286_25730</name>
</gene>
<keyword evidence="1" id="KW-1133">Transmembrane helix</keyword>
<feature type="transmembrane region" description="Helical" evidence="1">
    <location>
        <begin position="54"/>
        <end position="75"/>
    </location>
</feature>
<sequence length="137" mass="14284">MAQTAHGSPAAPGTPGAHGLPDLRALSGTWAVPALLAVVYGLWAAAIHRDGGPITGWNVLYGVVTGVVFGVLYAAVRRVAPALPRELRAAAWATFAGVTFGFLYSLTDATVLRSTGMAATVAASVFAVSFYRYYTRE</sequence>
<protein>
    <recommendedName>
        <fullName evidence="4">Integral membrane protein</fullName>
    </recommendedName>
</protein>
<keyword evidence="3" id="KW-1185">Reference proteome</keyword>
<evidence type="ECO:0000313" key="3">
    <source>
        <dbReference type="Proteomes" id="UP000656881"/>
    </source>
</evidence>
<dbReference type="Proteomes" id="UP000656881">
    <property type="component" value="Unassembled WGS sequence"/>
</dbReference>
<keyword evidence="1" id="KW-0812">Transmembrane</keyword>
<comment type="caution">
    <text evidence="2">The sequence shown here is derived from an EMBL/GenBank/DDBJ whole genome shotgun (WGS) entry which is preliminary data.</text>
</comment>
<feature type="transmembrane region" description="Helical" evidence="1">
    <location>
        <begin position="112"/>
        <end position="134"/>
    </location>
</feature>
<reference evidence="3" key="1">
    <citation type="journal article" date="2019" name="Int. J. Syst. Evol. Microbiol.">
        <title>The Global Catalogue of Microorganisms (GCM) 10K type strain sequencing project: providing services to taxonomists for standard genome sequencing and annotation.</title>
        <authorList>
            <consortium name="The Broad Institute Genomics Platform"/>
            <consortium name="The Broad Institute Genome Sequencing Center for Infectious Disease"/>
            <person name="Wu L."/>
            <person name="Ma J."/>
        </authorList>
    </citation>
    <scope>NUCLEOTIDE SEQUENCE [LARGE SCALE GENOMIC DNA]</scope>
    <source>
        <strain evidence="3">CGMCC 4.7349</strain>
    </source>
</reference>